<evidence type="ECO:0000313" key="1">
    <source>
        <dbReference type="EMBL" id="HAT1684331.1"/>
    </source>
</evidence>
<proteinExistence type="predicted"/>
<gene>
    <name evidence="1" type="ORF">I8Y21_005115</name>
</gene>
<dbReference type="EMBL" id="DACSEO010000094">
    <property type="protein sequence ID" value="HAT1684331.1"/>
    <property type="molecule type" value="Genomic_DNA"/>
</dbReference>
<protein>
    <submittedName>
        <fullName evidence="1">Injection protein</fullName>
    </submittedName>
</protein>
<reference evidence="1" key="1">
    <citation type="journal article" date="2018" name="Genome Biol.">
        <title>SKESA: strategic k-mer extension for scrupulous assemblies.</title>
        <authorList>
            <person name="Souvorov A."/>
            <person name="Agarwala R."/>
            <person name="Lipman D.J."/>
        </authorList>
    </citation>
    <scope>NUCLEOTIDE SEQUENCE</scope>
    <source>
        <strain evidence="1">R404</strain>
    </source>
</reference>
<accession>A0AAN5RG06</accession>
<dbReference type="Proteomes" id="UP000856143">
    <property type="component" value="Unassembled WGS sequence"/>
</dbReference>
<evidence type="ECO:0000313" key="2">
    <source>
        <dbReference type="Proteomes" id="UP000856143"/>
    </source>
</evidence>
<sequence length="684" mass="72648">MAKAWKDVISSQQYQVLTPQQQADAQEQYFNEVVAPQAGDKAKEAKQAFYTAYPIPTQEAQPAPTNDGSLASGFAQLATQQKEGLDRSAEQGASLGAAMREAVTGENRMTPELERLQNVGSAPELNAFSTDALRAGIAQLFGSDASQEKILQSMGATLSQDEKGNTIVRLPSGSYALNKPGISPQDVTSFLANALAFTPAARAGTVLGATAKSGATDLALQGATQAAGGESVDPVQTALSAGLGGAMKGLENTVSAAARSSLGKIAPEKQAQIDFAKQNNLPLMTTDVVPPETNVGKQARTLTERIPFAGTGGLRSSQQSARENLVRTFSDGVGGISDAQLYNSATKGQQQFIQAAGKRYDRIINAMGDTPVDITNTVKAIDRQIARITRPGASQDRAAVNVLQQFKDDITSGPNNLQLARENRTNLRKRFMAAPDEVDRDILEKAAQSVYDAYTQDMKKAVAGALGSQEAMNMARVDRSWAKFNDMMSNTRVQKALRDGRTTPEDVTKLIFSQSPAERSQLYRLLDDNGRQNARGAIVQRAVDKATDASGNISVEKFINEMHRNRKQAGTFFRGEHGRYLDGVIKYLDSTREAATGAASPLTGQLMAGPAALASLLNPIAAKAVAIGAGAGLAGRAYESKVLRNAMLKLANTPKGSTAYDRAISKVSETLSPIAQASSETAQQ</sequence>
<organism evidence="1 2">
    <name type="scientific">Klebsiella oxytoca</name>
    <dbReference type="NCBI Taxonomy" id="571"/>
    <lineage>
        <taxon>Bacteria</taxon>
        <taxon>Pseudomonadati</taxon>
        <taxon>Pseudomonadota</taxon>
        <taxon>Gammaproteobacteria</taxon>
        <taxon>Enterobacterales</taxon>
        <taxon>Enterobacteriaceae</taxon>
        <taxon>Klebsiella/Raoultella group</taxon>
        <taxon>Klebsiella</taxon>
    </lineage>
</organism>
<comment type="caution">
    <text evidence="1">The sequence shown here is derived from an EMBL/GenBank/DDBJ whole genome shotgun (WGS) entry which is preliminary data.</text>
</comment>
<dbReference type="AlphaFoldDB" id="A0AAN5RG06"/>
<reference evidence="1" key="2">
    <citation type="submission" date="2020-11" db="EMBL/GenBank/DDBJ databases">
        <authorList>
            <consortium name="NCBI Pathogen Detection Project"/>
        </authorList>
    </citation>
    <scope>NUCLEOTIDE SEQUENCE</scope>
    <source>
        <strain evidence="1">R404</strain>
    </source>
</reference>
<name>A0AAN5RG06_KLEOX</name>